<evidence type="ECO:0000313" key="1">
    <source>
        <dbReference type="EMBL" id="EDU42711.1"/>
    </source>
</evidence>
<dbReference type="HOGENOM" id="CLU_1611634_0_0_1"/>
<dbReference type="AlphaFoldDB" id="B2WI51"/>
<sequence>MNDDLTAAIVDVDGRQATFRVILVQLYHRNNSTVIPRDDDDNDNCGDADDDEFILETEVLPPRKRGRPKGSKNKPKLAPIETNDVNLTQREEDNLVLSRKLRATSKITTLGELFELSTKAEIYALITRGRTIIADLPTQLRDAYPKGTIIVVVKPLYGIAEAGAY</sequence>
<name>B2WI51_PYRTR</name>
<reference evidence="2" key="1">
    <citation type="journal article" date="2013" name="G3 (Bethesda)">
        <title>Comparative genomics of a plant-pathogenic fungus, Pyrenophora tritici-repentis, reveals transduplication and the impact of repeat elements on pathogenicity and population divergence.</title>
        <authorList>
            <person name="Manning V.A."/>
            <person name="Pandelova I."/>
            <person name="Dhillon B."/>
            <person name="Wilhelm L.J."/>
            <person name="Goodwin S.B."/>
            <person name="Berlin A.M."/>
            <person name="Figueroa M."/>
            <person name="Freitag M."/>
            <person name="Hane J.K."/>
            <person name="Henrissat B."/>
            <person name="Holman W.H."/>
            <person name="Kodira C.D."/>
            <person name="Martin J."/>
            <person name="Oliver R.P."/>
            <person name="Robbertse B."/>
            <person name="Schackwitz W."/>
            <person name="Schwartz D.C."/>
            <person name="Spatafora J.W."/>
            <person name="Turgeon B.G."/>
            <person name="Yandava C."/>
            <person name="Young S."/>
            <person name="Zhou S."/>
            <person name="Zeng Q."/>
            <person name="Grigoriev I.V."/>
            <person name="Ma L.-J."/>
            <person name="Ciuffetti L.M."/>
        </authorList>
    </citation>
    <scope>NUCLEOTIDE SEQUENCE [LARGE SCALE GENOMIC DNA]</scope>
    <source>
        <strain evidence="2">Pt-1C-BFP</strain>
    </source>
</reference>
<dbReference type="InParanoid" id="B2WI51"/>
<protein>
    <submittedName>
        <fullName evidence="1">Uncharacterized protein</fullName>
    </submittedName>
</protein>
<evidence type="ECO:0000313" key="2">
    <source>
        <dbReference type="Proteomes" id="UP000001471"/>
    </source>
</evidence>
<organism evidence="1 2">
    <name type="scientific">Pyrenophora tritici-repentis (strain Pt-1C-BFP)</name>
    <name type="common">Wheat tan spot fungus</name>
    <name type="synonym">Drechslera tritici-repentis</name>
    <dbReference type="NCBI Taxonomy" id="426418"/>
    <lineage>
        <taxon>Eukaryota</taxon>
        <taxon>Fungi</taxon>
        <taxon>Dikarya</taxon>
        <taxon>Ascomycota</taxon>
        <taxon>Pezizomycotina</taxon>
        <taxon>Dothideomycetes</taxon>
        <taxon>Pleosporomycetidae</taxon>
        <taxon>Pleosporales</taxon>
        <taxon>Pleosporineae</taxon>
        <taxon>Pleosporaceae</taxon>
        <taxon>Pyrenophora</taxon>
    </lineage>
</organism>
<accession>B2WI51</accession>
<proteinExistence type="predicted"/>
<gene>
    <name evidence="1" type="ORF">PTRG_09660</name>
</gene>
<dbReference type="EMBL" id="DS231625">
    <property type="protein sequence ID" value="EDU42711.1"/>
    <property type="molecule type" value="Genomic_DNA"/>
</dbReference>
<dbReference type="Proteomes" id="UP000001471">
    <property type="component" value="Unassembled WGS sequence"/>
</dbReference>